<feature type="signal peptide" evidence="1">
    <location>
        <begin position="1"/>
        <end position="16"/>
    </location>
</feature>
<keyword evidence="3" id="KW-1185">Reference proteome</keyword>
<dbReference type="AlphaFoldDB" id="A0A653CUS4"/>
<proteinExistence type="predicted"/>
<evidence type="ECO:0000313" key="3">
    <source>
        <dbReference type="Proteomes" id="UP000410492"/>
    </source>
</evidence>
<reference evidence="2 3" key="1">
    <citation type="submission" date="2019-01" db="EMBL/GenBank/DDBJ databases">
        <authorList>
            <person name="Sayadi A."/>
        </authorList>
    </citation>
    <scope>NUCLEOTIDE SEQUENCE [LARGE SCALE GENOMIC DNA]</scope>
</reference>
<keyword evidence="1" id="KW-0732">Signal</keyword>
<dbReference type="Proteomes" id="UP000410492">
    <property type="component" value="Unassembled WGS sequence"/>
</dbReference>
<protein>
    <submittedName>
        <fullName evidence="2">Uncharacterized protein</fullName>
    </submittedName>
</protein>
<feature type="chain" id="PRO_5024925383" evidence="1">
    <location>
        <begin position="17"/>
        <end position="48"/>
    </location>
</feature>
<dbReference type="EMBL" id="CAACVG010008945">
    <property type="protein sequence ID" value="VEN51586.1"/>
    <property type="molecule type" value="Genomic_DNA"/>
</dbReference>
<evidence type="ECO:0000313" key="2">
    <source>
        <dbReference type="EMBL" id="VEN51586.1"/>
    </source>
</evidence>
<name>A0A653CUS4_CALMS</name>
<gene>
    <name evidence="2" type="ORF">CALMAC_LOCUS11991</name>
</gene>
<organism evidence="2 3">
    <name type="scientific">Callosobruchus maculatus</name>
    <name type="common">Southern cowpea weevil</name>
    <name type="synonym">Pulse bruchid</name>
    <dbReference type="NCBI Taxonomy" id="64391"/>
    <lineage>
        <taxon>Eukaryota</taxon>
        <taxon>Metazoa</taxon>
        <taxon>Ecdysozoa</taxon>
        <taxon>Arthropoda</taxon>
        <taxon>Hexapoda</taxon>
        <taxon>Insecta</taxon>
        <taxon>Pterygota</taxon>
        <taxon>Neoptera</taxon>
        <taxon>Endopterygota</taxon>
        <taxon>Coleoptera</taxon>
        <taxon>Polyphaga</taxon>
        <taxon>Cucujiformia</taxon>
        <taxon>Chrysomeloidea</taxon>
        <taxon>Chrysomelidae</taxon>
        <taxon>Bruchinae</taxon>
        <taxon>Bruchini</taxon>
        <taxon>Callosobruchus</taxon>
    </lineage>
</organism>
<sequence length="48" mass="5715">MIRMFLIAICFMQSRTGDPLTKICRSDKAKPLCNKIYIYRSNIEEFVR</sequence>
<accession>A0A653CUS4</accession>
<evidence type="ECO:0000256" key="1">
    <source>
        <dbReference type="SAM" id="SignalP"/>
    </source>
</evidence>